<reference evidence="3 4" key="1">
    <citation type="submission" date="2018-05" db="EMBL/GenBank/DDBJ databases">
        <title>Description of Sphingomonas pokkalii sp nov, isolated from the rhizosphere of saline tolerant pokkali rice and its draft genome analysis.</title>
        <authorList>
            <person name="Menon R."/>
            <person name="Kumari S."/>
            <person name="Rameshkumar N."/>
        </authorList>
    </citation>
    <scope>NUCLEOTIDE SEQUENCE [LARGE SCALE GENOMIC DNA]</scope>
    <source>
        <strain evidence="3 4">L3B27</strain>
    </source>
</reference>
<dbReference type="InterPro" id="IPR051532">
    <property type="entry name" value="Ester_Hydrolysis_Enzymes"/>
</dbReference>
<dbReference type="Gene3D" id="3.40.50.1110">
    <property type="entry name" value="SGNH hydrolase"/>
    <property type="match status" value="1"/>
</dbReference>
<accession>A0A2U0SI42</accession>
<dbReference type="PANTHER" id="PTHR30383:SF5">
    <property type="entry name" value="SGNH HYDROLASE-TYPE ESTERASE DOMAIN-CONTAINING PROTEIN"/>
    <property type="match status" value="1"/>
</dbReference>
<dbReference type="PANTHER" id="PTHR30383">
    <property type="entry name" value="THIOESTERASE 1/PROTEASE 1/LYSOPHOSPHOLIPASE L1"/>
    <property type="match status" value="1"/>
</dbReference>
<keyword evidence="1" id="KW-0732">Signal</keyword>
<evidence type="ECO:0000313" key="3">
    <source>
        <dbReference type="EMBL" id="PVX31011.1"/>
    </source>
</evidence>
<feature type="signal peptide" evidence="1">
    <location>
        <begin position="1"/>
        <end position="23"/>
    </location>
</feature>
<keyword evidence="4" id="KW-1185">Reference proteome</keyword>
<dbReference type="AlphaFoldDB" id="A0A2U0SI42"/>
<feature type="domain" description="SGNH hydrolase-type esterase" evidence="2">
    <location>
        <begin position="67"/>
        <end position="229"/>
    </location>
</feature>
<sequence>MPLRRRSLLVGALALPMVARAQAQAQAPESWEQRKERLLHEDWPELSRYAEDNRRILASGAKVNIVFLGDSITEGWKSKRPGFFTPGRVGRGIGGQTTPQMVLRMMSDVVQLKPRFLHLMAGTNDIAGNTGKMTHAQTFDNFRMMTQIAKANGIDVILASVPPADHFPWRPGLEVIQPIRTINAWLRDYAKAERHAWIDYTPVLGDAAGAMKPGMAYDGVHPTEAGYDAMAAVIEPLLRSRKI</sequence>
<comment type="caution">
    <text evidence="3">The sequence shown here is derived from an EMBL/GenBank/DDBJ whole genome shotgun (WGS) entry which is preliminary data.</text>
</comment>
<gene>
    <name evidence="3" type="ORF">DD559_18120</name>
</gene>
<dbReference type="OrthoDB" id="9794725at2"/>
<dbReference type="RefSeq" id="WP_116470405.1">
    <property type="nucleotide sequence ID" value="NZ_QENQ01000001.1"/>
</dbReference>
<proteinExistence type="predicted"/>
<evidence type="ECO:0000259" key="2">
    <source>
        <dbReference type="Pfam" id="PF13472"/>
    </source>
</evidence>
<organism evidence="3 4">
    <name type="scientific">Sphingomonas pokkalii</name>
    <dbReference type="NCBI Taxonomy" id="2175090"/>
    <lineage>
        <taxon>Bacteria</taxon>
        <taxon>Pseudomonadati</taxon>
        <taxon>Pseudomonadota</taxon>
        <taxon>Alphaproteobacteria</taxon>
        <taxon>Sphingomonadales</taxon>
        <taxon>Sphingomonadaceae</taxon>
        <taxon>Sphingomonas</taxon>
    </lineage>
</organism>
<dbReference type="InterPro" id="IPR036514">
    <property type="entry name" value="SGNH_hydro_sf"/>
</dbReference>
<feature type="chain" id="PRO_5015638842" evidence="1">
    <location>
        <begin position="24"/>
        <end position="243"/>
    </location>
</feature>
<dbReference type="Pfam" id="PF13472">
    <property type="entry name" value="Lipase_GDSL_2"/>
    <property type="match status" value="1"/>
</dbReference>
<dbReference type="InterPro" id="IPR013830">
    <property type="entry name" value="SGNH_hydro"/>
</dbReference>
<dbReference type="EMBL" id="QENQ01000001">
    <property type="protein sequence ID" value="PVX31011.1"/>
    <property type="molecule type" value="Genomic_DNA"/>
</dbReference>
<evidence type="ECO:0000256" key="1">
    <source>
        <dbReference type="SAM" id="SignalP"/>
    </source>
</evidence>
<dbReference type="GO" id="GO:0004622">
    <property type="term" value="F:phosphatidylcholine lysophospholipase activity"/>
    <property type="evidence" value="ECO:0007669"/>
    <property type="project" value="TreeGrafter"/>
</dbReference>
<name>A0A2U0SI42_9SPHN</name>
<dbReference type="Proteomes" id="UP000245890">
    <property type="component" value="Unassembled WGS sequence"/>
</dbReference>
<evidence type="ECO:0000313" key="4">
    <source>
        <dbReference type="Proteomes" id="UP000245890"/>
    </source>
</evidence>
<dbReference type="SUPFAM" id="SSF52266">
    <property type="entry name" value="SGNH hydrolase"/>
    <property type="match status" value="1"/>
</dbReference>
<protein>
    <submittedName>
        <fullName evidence="3">GDSL family lipase</fullName>
    </submittedName>
</protein>